<evidence type="ECO:0000313" key="3">
    <source>
        <dbReference type="EMBL" id="CAD9364329.1"/>
    </source>
</evidence>
<protein>
    <recommendedName>
        <fullName evidence="4">Acyltransferase 3 domain-containing protein</fullName>
    </recommendedName>
</protein>
<sequence>MSACFDYFGMTPFLIFPTGLTEFTHSVAFFTAGVLAGRNGWLEEEGTWLTANFWKLLLLTLTLLAAAFVDRAQRRAQSAFSLMVLQGYWPVLGACFHLEWFRRDHSSGGPVQEFLASAAYGVYLIHPLTLTLAAWSYTVVLRRAGHLVVAYAPPHDDPSSLRFVVQSDSGLLVWGGWVYCSVISLITSWPLAWAVKQLPGFRRVL</sequence>
<keyword evidence="1" id="KW-1133">Transmembrane helix</keyword>
<evidence type="ECO:0000313" key="2">
    <source>
        <dbReference type="EMBL" id="CAD9364327.1"/>
    </source>
</evidence>
<dbReference type="EMBL" id="HBGQ01001478">
    <property type="protein sequence ID" value="CAD9364329.1"/>
    <property type="molecule type" value="Transcribed_RNA"/>
</dbReference>
<feature type="transmembrane region" description="Helical" evidence="1">
    <location>
        <begin position="171"/>
        <end position="195"/>
    </location>
</feature>
<dbReference type="EMBL" id="HBGQ01001476">
    <property type="protein sequence ID" value="CAD9364327.1"/>
    <property type="molecule type" value="Transcribed_RNA"/>
</dbReference>
<keyword evidence="1" id="KW-0812">Transmembrane</keyword>
<dbReference type="AlphaFoldDB" id="A0A6U6I1X9"/>
<evidence type="ECO:0008006" key="4">
    <source>
        <dbReference type="Google" id="ProtNLM"/>
    </source>
</evidence>
<accession>A0A6U6I1X9</accession>
<feature type="transmembrane region" description="Helical" evidence="1">
    <location>
        <begin position="12"/>
        <end position="36"/>
    </location>
</feature>
<name>A0A6U6I1X9_9DINO</name>
<evidence type="ECO:0000256" key="1">
    <source>
        <dbReference type="SAM" id="Phobius"/>
    </source>
</evidence>
<feature type="transmembrane region" description="Helical" evidence="1">
    <location>
        <begin position="120"/>
        <end position="140"/>
    </location>
</feature>
<organism evidence="3">
    <name type="scientific">Alexandrium andersonii</name>
    <dbReference type="NCBI Taxonomy" id="327968"/>
    <lineage>
        <taxon>Eukaryota</taxon>
        <taxon>Sar</taxon>
        <taxon>Alveolata</taxon>
        <taxon>Dinophyceae</taxon>
        <taxon>Gonyaulacales</taxon>
        <taxon>Pyrocystaceae</taxon>
        <taxon>Alexandrium</taxon>
    </lineage>
</organism>
<reference evidence="3" key="1">
    <citation type="submission" date="2021-01" db="EMBL/GenBank/DDBJ databases">
        <authorList>
            <person name="Corre E."/>
            <person name="Pelletier E."/>
            <person name="Niang G."/>
            <person name="Scheremetjew M."/>
            <person name="Finn R."/>
            <person name="Kale V."/>
            <person name="Holt S."/>
            <person name="Cochrane G."/>
            <person name="Meng A."/>
            <person name="Brown T."/>
            <person name="Cohen L."/>
        </authorList>
    </citation>
    <scope>NUCLEOTIDE SEQUENCE</scope>
    <source>
        <strain evidence="3">CCMP2222</strain>
    </source>
</reference>
<keyword evidence="1" id="KW-0472">Membrane</keyword>
<feature type="transmembrane region" description="Helical" evidence="1">
    <location>
        <begin position="80"/>
        <end position="100"/>
    </location>
</feature>
<feature type="transmembrane region" description="Helical" evidence="1">
    <location>
        <begin position="48"/>
        <end position="68"/>
    </location>
</feature>
<gene>
    <name evidence="2" type="ORF">AAND1436_LOCUS785</name>
    <name evidence="3" type="ORF">AAND1436_LOCUS787</name>
</gene>
<proteinExistence type="predicted"/>